<feature type="domain" description="Solute-binding protein family 3/N-terminal" evidence="2">
    <location>
        <begin position="179"/>
        <end position="407"/>
    </location>
</feature>
<accession>A0A4R4V9H4</accession>
<keyword evidence="4" id="KW-1185">Reference proteome</keyword>
<dbReference type="CDD" id="cd01004">
    <property type="entry name" value="PBP2_MidA_like"/>
    <property type="match status" value="1"/>
</dbReference>
<evidence type="ECO:0000259" key="2">
    <source>
        <dbReference type="SMART" id="SM00062"/>
    </source>
</evidence>
<evidence type="ECO:0000313" key="3">
    <source>
        <dbReference type="EMBL" id="TDC96109.1"/>
    </source>
</evidence>
<protein>
    <submittedName>
        <fullName evidence="3">ABC transporter substrate-binding protein</fullName>
    </submittedName>
</protein>
<dbReference type="Pfam" id="PF00497">
    <property type="entry name" value="SBP_bac_3"/>
    <property type="match status" value="1"/>
</dbReference>
<dbReference type="PANTHER" id="PTHR35936">
    <property type="entry name" value="MEMBRANE-BOUND LYTIC MUREIN TRANSGLYCOSYLASE F"/>
    <property type="match status" value="1"/>
</dbReference>
<name>A0A4R4V9H4_9ACTN</name>
<organism evidence="3 4">
    <name type="scientific">Nonomuraea deserti</name>
    <dbReference type="NCBI Taxonomy" id="1848322"/>
    <lineage>
        <taxon>Bacteria</taxon>
        <taxon>Bacillati</taxon>
        <taxon>Actinomycetota</taxon>
        <taxon>Actinomycetes</taxon>
        <taxon>Streptosporangiales</taxon>
        <taxon>Streptosporangiaceae</taxon>
        <taxon>Nonomuraea</taxon>
    </lineage>
</organism>
<evidence type="ECO:0000313" key="4">
    <source>
        <dbReference type="Proteomes" id="UP000295258"/>
    </source>
</evidence>
<dbReference type="Proteomes" id="UP000295258">
    <property type="component" value="Unassembled WGS sequence"/>
</dbReference>
<dbReference type="EMBL" id="SMKO01000166">
    <property type="protein sequence ID" value="TDC96109.1"/>
    <property type="molecule type" value="Genomic_DNA"/>
</dbReference>
<comment type="caution">
    <text evidence="3">The sequence shown here is derived from an EMBL/GenBank/DDBJ whole genome shotgun (WGS) entry which is preliminary data.</text>
</comment>
<sequence length="422" mass="45170">MRSRAVLVSSSEVSRAVRSRCEVRAMLSPASCPWTCTCMPDVSSVCPGLDADNRPSLHYRNRLPNGCLTLQITAQVRTRSHEPTDFPIVAPSSTASFLAGASRRPGARHPVPRWIGGTILMAMKGWWRPAIRGLTLLLAAFLLLPTGTGGVGAHIDPSSSSVNPAYEDLLPASIRQGQPLRIGADASTPPYLFVDENGDLQGMELDFMRAIGDELGVRIEVMATSFSGLVPSLLSGRIHVGMSNFSDTLERQKQVDFVDYTLSADRLLVGQGNPHRIGSTDELCGLRVSATQGTTSAAGTAALSDECVARGERPITVLLTPSLGDTMIQVQSGRADAMVTDQAQVTYQQTVTDGQVVPAGDRTGPNYHGVATTKGNADLRDALRLVFRELMANGTYDRILTEWGQTDLAIDEPIINGAGRLS</sequence>
<dbReference type="AlphaFoldDB" id="A0A4R4V9H4"/>
<dbReference type="SMART" id="SM00062">
    <property type="entry name" value="PBPb"/>
    <property type="match status" value="1"/>
</dbReference>
<proteinExistence type="predicted"/>
<dbReference type="SUPFAM" id="SSF53850">
    <property type="entry name" value="Periplasmic binding protein-like II"/>
    <property type="match status" value="1"/>
</dbReference>
<dbReference type="PANTHER" id="PTHR35936:SF17">
    <property type="entry name" value="ARGININE-BINDING EXTRACELLULAR PROTEIN ARTP"/>
    <property type="match status" value="1"/>
</dbReference>
<evidence type="ECO:0000256" key="1">
    <source>
        <dbReference type="ARBA" id="ARBA00022729"/>
    </source>
</evidence>
<keyword evidence="1" id="KW-0732">Signal</keyword>
<dbReference type="Gene3D" id="3.40.190.10">
    <property type="entry name" value="Periplasmic binding protein-like II"/>
    <property type="match status" value="2"/>
</dbReference>
<reference evidence="3 4" key="1">
    <citation type="submission" date="2019-03" db="EMBL/GenBank/DDBJ databases">
        <title>Draft genome sequences of novel Actinobacteria.</title>
        <authorList>
            <person name="Sahin N."/>
            <person name="Ay H."/>
            <person name="Saygin H."/>
        </authorList>
    </citation>
    <scope>NUCLEOTIDE SEQUENCE [LARGE SCALE GENOMIC DNA]</scope>
    <source>
        <strain evidence="3 4">KC310</strain>
    </source>
</reference>
<gene>
    <name evidence="3" type="ORF">E1292_38660</name>
</gene>
<dbReference type="InterPro" id="IPR001638">
    <property type="entry name" value="Solute-binding_3/MltF_N"/>
</dbReference>